<dbReference type="InterPro" id="IPR056699">
    <property type="entry name" value="DUF7797"/>
</dbReference>
<evidence type="ECO:0000313" key="4">
    <source>
        <dbReference type="Proteomes" id="UP001279734"/>
    </source>
</evidence>
<feature type="domain" description="DUF7797" evidence="2">
    <location>
        <begin position="121"/>
        <end position="162"/>
    </location>
</feature>
<name>A0AAD3XIF0_NEPGR</name>
<evidence type="ECO:0000256" key="1">
    <source>
        <dbReference type="SAM" id="MobiDB-lite"/>
    </source>
</evidence>
<proteinExistence type="predicted"/>
<evidence type="ECO:0000313" key="3">
    <source>
        <dbReference type="EMBL" id="GMH05772.1"/>
    </source>
</evidence>
<gene>
    <name evidence="3" type="ORF">Nepgr_007612</name>
</gene>
<dbReference type="PANTHER" id="PTHR47527:SF3">
    <property type="entry name" value="RING_FYVE_PHD ZINC FINGER SUPERFAMILY PROTEIN"/>
    <property type="match status" value="1"/>
</dbReference>
<dbReference type="PANTHER" id="PTHR47527">
    <property type="entry name" value="RING/FYVE/PHD ZINC FINGER SUPERFAMILY PROTEIN"/>
    <property type="match status" value="1"/>
</dbReference>
<keyword evidence="4" id="KW-1185">Reference proteome</keyword>
<dbReference type="AlphaFoldDB" id="A0AAD3XIF0"/>
<dbReference type="Proteomes" id="UP001279734">
    <property type="component" value="Unassembled WGS sequence"/>
</dbReference>
<reference evidence="3" key="1">
    <citation type="submission" date="2023-05" db="EMBL/GenBank/DDBJ databases">
        <title>Nepenthes gracilis genome sequencing.</title>
        <authorList>
            <person name="Fukushima K."/>
        </authorList>
    </citation>
    <scope>NUCLEOTIDE SEQUENCE</scope>
    <source>
        <strain evidence="3">SING2019-196</strain>
    </source>
</reference>
<sequence>MDGPYGAAQTNNGPTSWADDDRINSGPSRKSLSHNGTRPSVRPANFPPKRFSSLFLSKRRCFVSSVLEILKIFPHDGFGELPIYGGGIDECGAKERIRGSSRRRIGDWGEEDEKGRGEGDEGVAEIVLVLSAMGWMRGGKEATPVEKAMIAEGRAIVVEICDELAPRDILPREAFRGVIQDLRLNRLKEQGLGFRTPKLSIVNKMELAKQKMVESKAFAAQAASYPVQRLKNTTPKSGEGSLTNFHTFLYDR</sequence>
<dbReference type="EMBL" id="BSYO01000006">
    <property type="protein sequence ID" value="GMH05772.1"/>
    <property type="molecule type" value="Genomic_DNA"/>
</dbReference>
<protein>
    <recommendedName>
        <fullName evidence="2">DUF7797 domain-containing protein</fullName>
    </recommendedName>
</protein>
<dbReference type="Pfam" id="PF25073">
    <property type="entry name" value="DUF7797"/>
    <property type="match status" value="1"/>
</dbReference>
<organism evidence="3 4">
    <name type="scientific">Nepenthes gracilis</name>
    <name type="common">Slender pitcher plant</name>
    <dbReference type="NCBI Taxonomy" id="150966"/>
    <lineage>
        <taxon>Eukaryota</taxon>
        <taxon>Viridiplantae</taxon>
        <taxon>Streptophyta</taxon>
        <taxon>Embryophyta</taxon>
        <taxon>Tracheophyta</taxon>
        <taxon>Spermatophyta</taxon>
        <taxon>Magnoliopsida</taxon>
        <taxon>eudicotyledons</taxon>
        <taxon>Gunneridae</taxon>
        <taxon>Pentapetalae</taxon>
        <taxon>Caryophyllales</taxon>
        <taxon>Nepenthaceae</taxon>
        <taxon>Nepenthes</taxon>
    </lineage>
</organism>
<accession>A0AAD3XIF0</accession>
<feature type="region of interest" description="Disordered" evidence="1">
    <location>
        <begin position="1"/>
        <end position="44"/>
    </location>
</feature>
<evidence type="ECO:0000259" key="2">
    <source>
        <dbReference type="Pfam" id="PF25073"/>
    </source>
</evidence>
<comment type="caution">
    <text evidence="3">The sequence shown here is derived from an EMBL/GenBank/DDBJ whole genome shotgun (WGS) entry which is preliminary data.</text>
</comment>
<feature type="compositionally biased region" description="Polar residues" evidence="1">
    <location>
        <begin position="25"/>
        <end position="38"/>
    </location>
</feature>